<feature type="compositionally biased region" description="Low complexity" evidence="1">
    <location>
        <begin position="114"/>
        <end position="124"/>
    </location>
</feature>
<feature type="compositionally biased region" description="Basic and acidic residues" evidence="1">
    <location>
        <begin position="39"/>
        <end position="58"/>
    </location>
</feature>
<sequence length="258" mass="26646">MSGRGGTDRRVGIGLVCCLLLCASLVAIPAAGGIGTTTAEEKPTTEATTEKPTTEKPTTETAEPGAASDGVTIDSALESTDANGGTVEVIVRLAEADVGDSDSEFEFGPELESESSSAPGPASPDRITDALKRHAAESQEAIVTYAETTDGVTVRNQFWLTNAVLLEVDTSTVDLASFERVVEADQTVDIELEAGHELTVDVHDADGEPVGSVNVVDDVGSNFKDDIPIPGFGIGPALLAVVLLLVALGARLRTRLSA</sequence>
<dbReference type="AlphaFoldDB" id="A0A6B0VNH2"/>
<evidence type="ECO:0000256" key="2">
    <source>
        <dbReference type="SAM" id="Phobius"/>
    </source>
</evidence>
<name>A0A6B0VNH2_9EURY</name>
<protein>
    <recommendedName>
        <fullName evidence="5">PGF-CTERM sorting domain-containing protein</fullName>
    </recommendedName>
</protein>
<reference evidence="3 4" key="1">
    <citation type="submission" date="2020-01" db="EMBL/GenBank/DDBJ databases">
        <title>Natronorubrum sp. JWXQ-INN 674 isolated from Inner Mongolia Autonomous Region of China.</title>
        <authorList>
            <person name="Xue Q."/>
        </authorList>
    </citation>
    <scope>NUCLEOTIDE SEQUENCE [LARGE SCALE GENOMIC DNA]</scope>
    <source>
        <strain evidence="3 4">JWXQ-INN-674</strain>
    </source>
</reference>
<dbReference type="Proteomes" id="UP000434101">
    <property type="component" value="Unassembled WGS sequence"/>
</dbReference>
<proteinExistence type="predicted"/>
<feature type="region of interest" description="Disordered" evidence="1">
    <location>
        <begin position="35"/>
        <end position="70"/>
    </location>
</feature>
<evidence type="ECO:0000256" key="1">
    <source>
        <dbReference type="SAM" id="MobiDB-lite"/>
    </source>
</evidence>
<dbReference type="RefSeq" id="WP_160065973.1">
    <property type="nucleotide sequence ID" value="NZ_WUYX01000042.1"/>
</dbReference>
<organism evidence="3 4">
    <name type="scientific">Natronorubrum halalkaliphilum</name>
    <dbReference type="NCBI Taxonomy" id="2691917"/>
    <lineage>
        <taxon>Archaea</taxon>
        <taxon>Methanobacteriati</taxon>
        <taxon>Methanobacteriota</taxon>
        <taxon>Stenosarchaea group</taxon>
        <taxon>Halobacteria</taxon>
        <taxon>Halobacteriales</taxon>
        <taxon>Natrialbaceae</taxon>
        <taxon>Natronorubrum</taxon>
    </lineage>
</organism>
<feature type="transmembrane region" description="Helical" evidence="2">
    <location>
        <begin position="229"/>
        <end position="250"/>
    </location>
</feature>
<feature type="region of interest" description="Disordered" evidence="1">
    <location>
        <begin position="100"/>
        <end position="126"/>
    </location>
</feature>
<feature type="compositionally biased region" description="Acidic residues" evidence="1">
    <location>
        <begin position="100"/>
        <end position="113"/>
    </location>
</feature>
<keyword evidence="4" id="KW-1185">Reference proteome</keyword>
<gene>
    <name evidence="3" type="ORF">GS429_13945</name>
</gene>
<keyword evidence="2" id="KW-0472">Membrane</keyword>
<comment type="caution">
    <text evidence="3">The sequence shown here is derived from an EMBL/GenBank/DDBJ whole genome shotgun (WGS) entry which is preliminary data.</text>
</comment>
<keyword evidence="2" id="KW-0812">Transmembrane</keyword>
<accession>A0A6B0VNH2</accession>
<evidence type="ECO:0000313" key="4">
    <source>
        <dbReference type="Proteomes" id="UP000434101"/>
    </source>
</evidence>
<dbReference type="EMBL" id="WUYX01000042">
    <property type="protein sequence ID" value="MXV63150.1"/>
    <property type="molecule type" value="Genomic_DNA"/>
</dbReference>
<keyword evidence="2" id="KW-1133">Transmembrane helix</keyword>
<evidence type="ECO:0008006" key="5">
    <source>
        <dbReference type="Google" id="ProtNLM"/>
    </source>
</evidence>
<evidence type="ECO:0000313" key="3">
    <source>
        <dbReference type="EMBL" id="MXV63150.1"/>
    </source>
</evidence>